<gene>
    <name evidence="1" type="ORF">L228DRAFT_78998</name>
</gene>
<proteinExistence type="predicted"/>
<dbReference type="Proteomes" id="UP000076632">
    <property type="component" value="Unassembled WGS sequence"/>
</dbReference>
<accession>A0A165IYY9</accession>
<reference evidence="1 2" key="1">
    <citation type="journal article" date="2016" name="Fungal Biol.">
        <title>The genome of Xylona heveae provides a window into fungal endophytism.</title>
        <authorList>
            <person name="Gazis R."/>
            <person name="Kuo A."/>
            <person name="Riley R."/>
            <person name="LaButti K."/>
            <person name="Lipzen A."/>
            <person name="Lin J."/>
            <person name="Amirebrahimi M."/>
            <person name="Hesse C.N."/>
            <person name="Spatafora J.W."/>
            <person name="Henrissat B."/>
            <person name="Hainaut M."/>
            <person name="Grigoriev I.V."/>
            <person name="Hibbett D.S."/>
        </authorList>
    </citation>
    <scope>NUCLEOTIDE SEQUENCE [LARGE SCALE GENOMIC DNA]</scope>
    <source>
        <strain evidence="1 2">TC161</strain>
    </source>
</reference>
<dbReference type="AlphaFoldDB" id="A0A165IYY9"/>
<evidence type="ECO:0000313" key="2">
    <source>
        <dbReference type="Proteomes" id="UP000076632"/>
    </source>
</evidence>
<dbReference type="EMBL" id="KV407455">
    <property type="protein sequence ID" value="KZF25568.1"/>
    <property type="molecule type" value="Genomic_DNA"/>
</dbReference>
<protein>
    <submittedName>
        <fullName evidence="1">Uncharacterized protein</fullName>
    </submittedName>
</protein>
<name>A0A165IYY9_XYLHT</name>
<keyword evidence="2" id="KW-1185">Reference proteome</keyword>
<dbReference type="RefSeq" id="XP_018191123.1">
    <property type="nucleotide sequence ID" value="XM_018336861.1"/>
</dbReference>
<sequence>MYQPYNSFQGDLCKKNPTTMKRSKSLQVCANAENVKLHEAFETVSGAVFKTKVNGTLFLVANPPHKISDRTGDCLPLVQSVLRDQMRIEIFPSSSPRTYYSPYKKE</sequence>
<dbReference type="InParanoid" id="A0A165IYY9"/>
<evidence type="ECO:0000313" key="1">
    <source>
        <dbReference type="EMBL" id="KZF25568.1"/>
    </source>
</evidence>
<dbReference type="GeneID" id="28901998"/>
<organism evidence="1 2">
    <name type="scientific">Xylona heveae (strain CBS 132557 / TC161)</name>
    <dbReference type="NCBI Taxonomy" id="1328760"/>
    <lineage>
        <taxon>Eukaryota</taxon>
        <taxon>Fungi</taxon>
        <taxon>Dikarya</taxon>
        <taxon>Ascomycota</taxon>
        <taxon>Pezizomycotina</taxon>
        <taxon>Xylonomycetes</taxon>
        <taxon>Xylonales</taxon>
        <taxon>Xylonaceae</taxon>
        <taxon>Xylona</taxon>
    </lineage>
</organism>